<accession>A0A1M7PCV5</accession>
<dbReference type="SUPFAM" id="SSF48498">
    <property type="entry name" value="Tetracyclin repressor-like, C-terminal domain"/>
    <property type="match status" value="1"/>
</dbReference>
<dbReference type="PANTHER" id="PTHR30055:SF234">
    <property type="entry name" value="HTH-TYPE TRANSCRIPTIONAL REGULATOR BETI"/>
    <property type="match status" value="1"/>
</dbReference>
<dbReference type="Proteomes" id="UP000184440">
    <property type="component" value="Unassembled WGS sequence"/>
</dbReference>
<organism evidence="6 7">
    <name type="scientific">Cryptosporangium aurantiacum</name>
    <dbReference type="NCBI Taxonomy" id="134849"/>
    <lineage>
        <taxon>Bacteria</taxon>
        <taxon>Bacillati</taxon>
        <taxon>Actinomycetota</taxon>
        <taxon>Actinomycetes</taxon>
        <taxon>Cryptosporangiales</taxon>
        <taxon>Cryptosporangiaceae</taxon>
        <taxon>Cryptosporangium</taxon>
    </lineage>
</organism>
<dbReference type="PRINTS" id="PR00455">
    <property type="entry name" value="HTHTETR"/>
</dbReference>
<gene>
    <name evidence="6" type="ORF">SAMN05443668_103214</name>
</gene>
<evidence type="ECO:0000259" key="5">
    <source>
        <dbReference type="PROSITE" id="PS50977"/>
    </source>
</evidence>
<dbReference type="Pfam" id="PF21597">
    <property type="entry name" value="TetR_C_43"/>
    <property type="match status" value="1"/>
</dbReference>
<dbReference type="Gene3D" id="1.10.357.10">
    <property type="entry name" value="Tetracycline Repressor, domain 2"/>
    <property type="match status" value="1"/>
</dbReference>
<dbReference type="Pfam" id="PF00440">
    <property type="entry name" value="TetR_N"/>
    <property type="match status" value="1"/>
</dbReference>
<reference evidence="6 7" key="1">
    <citation type="submission" date="2016-11" db="EMBL/GenBank/DDBJ databases">
        <authorList>
            <person name="Jaros S."/>
            <person name="Januszkiewicz K."/>
            <person name="Wedrychowicz H."/>
        </authorList>
    </citation>
    <scope>NUCLEOTIDE SEQUENCE [LARGE SCALE GENOMIC DNA]</scope>
    <source>
        <strain evidence="6 7">DSM 46144</strain>
    </source>
</reference>
<evidence type="ECO:0000256" key="3">
    <source>
        <dbReference type="ARBA" id="ARBA00023163"/>
    </source>
</evidence>
<dbReference type="GO" id="GO:0000976">
    <property type="term" value="F:transcription cis-regulatory region binding"/>
    <property type="evidence" value="ECO:0007669"/>
    <property type="project" value="TreeGrafter"/>
</dbReference>
<dbReference type="PROSITE" id="PS50977">
    <property type="entry name" value="HTH_TETR_2"/>
    <property type="match status" value="1"/>
</dbReference>
<evidence type="ECO:0000256" key="2">
    <source>
        <dbReference type="ARBA" id="ARBA00023125"/>
    </source>
</evidence>
<evidence type="ECO:0000313" key="6">
    <source>
        <dbReference type="EMBL" id="SHN14739.1"/>
    </source>
</evidence>
<dbReference type="AlphaFoldDB" id="A0A1M7PCV5"/>
<keyword evidence="3" id="KW-0804">Transcription</keyword>
<dbReference type="InterPro" id="IPR001647">
    <property type="entry name" value="HTH_TetR"/>
</dbReference>
<dbReference type="SUPFAM" id="SSF46689">
    <property type="entry name" value="Homeodomain-like"/>
    <property type="match status" value="1"/>
</dbReference>
<dbReference type="InterPro" id="IPR036271">
    <property type="entry name" value="Tet_transcr_reg_TetR-rel_C_sf"/>
</dbReference>
<dbReference type="OrthoDB" id="3192968at2"/>
<dbReference type="InterPro" id="IPR009057">
    <property type="entry name" value="Homeodomain-like_sf"/>
</dbReference>
<dbReference type="InterPro" id="IPR050109">
    <property type="entry name" value="HTH-type_TetR-like_transc_reg"/>
</dbReference>
<evidence type="ECO:0000313" key="7">
    <source>
        <dbReference type="Proteomes" id="UP000184440"/>
    </source>
</evidence>
<proteinExistence type="predicted"/>
<dbReference type="RefSeq" id="WP_073255848.1">
    <property type="nucleotide sequence ID" value="NZ_FRCS01000003.1"/>
</dbReference>
<feature type="DNA-binding region" description="H-T-H motif" evidence="4">
    <location>
        <begin position="36"/>
        <end position="55"/>
    </location>
</feature>
<sequence length="213" mass="23396">MTTSAPARLRADAQRNRDQIIAAAKALFVDDGPEVPMEEIARRAGVGVGTLYRRFPDRETLIHVVQQETYAAAYRDARAAVAEEGTAWDALVRLLLRSADLRVSIRLLLNSPEAWTVARNDPAIRRTAEELLALVDDLMRTAQSDGVLRPDVGVGDIGLLVSLFFRHRPFDAEDASERLVERALILMLDGMRVVPGTPLPGDPVPPKDLLGRG</sequence>
<evidence type="ECO:0000256" key="1">
    <source>
        <dbReference type="ARBA" id="ARBA00023015"/>
    </source>
</evidence>
<feature type="domain" description="HTH tetR-type" evidence="5">
    <location>
        <begin position="14"/>
        <end position="73"/>
    </location>
</feature>
<keyword evidence="7" id="KW-1185">Reference proteome</keyword>
<keyword evidence="1" id="KW-0805">Transcription regulation</keyword>
<dbReference type="STRING" id="134849.SAMN05443668_103214"/>
<dbReference type="PANTHER" id="PTHR30055">
    <property type="entry name" value="HTH-TYPE TRANSCRIPTIONAL REGULATOR RUTR"/>
    <property type="match status" value="1"/>
</dbReference>
<dbReference type="EMBL" id="FRCS01000003">
    <property type="protein sequence ID" value="SHN14739.1"/>
    <property type="molecule type" value="Genomic_DNA"/>
</dbReference>
<dbReference type="InterPro" id="IPR049445">
    <property type="entry name" value="TetR_SbtR-like_C"/>
</dbReference>
<dbReference type="GO" id="GO:0003700">
    <property type="term" value="F:DNA-binding transcription factor activity"/>
    <property type="evidence" value="ECO:0007669"/>
    <property type="project" value="TreeGrafter"/>
</dbReference>
<name>A0A1M7PCV5_9ACTN</name>
<evidence type="ECO:0000256" key="4">
    <source>
        <dbReference type="PROSITE-ProRule" id="PRU00335"/>
    </source>
</evidence>
<protein>
    <submittedName>
        <fullName evidence="6">Transcriptional regulator, TetR family</fullName>
    </submittedName>
</protein>
<keyword evidence="2 4" id="KW-0238">DNA-binding</keyword>